<dbReference type="EMBL" id="CP086714">
    <property type="protein sequence ID" value="WOO78045.1"/>
    <property type="molecule type" value="Genomic_DNA"/>
</dbReference>
<evidence type="ECO:0000313" key="4">
    <source>
        <dbReference type="EMBL" id="WOO78045.1"/>
    </source>
</evidence>
<dbReference type="Proteomes" id="UP000827549">
    <property type="component" value="Chromosome 1"/>
</dbReference>
<evidence type="ECO:0000313" key="5">
    <source>
        <dbReference type="Proteomes" id="UP000827549"/>
    </source>
</evidence>
<sequence length="1156" mass="126950">MTAPTAGITIDTVLLWQQQHAPRPPVSAWERRPGAMAVFKSSRARPNKHQYGWGNLPDQLIHRIVSHVNDATQLELIRPVPPTQAAVALALTQRKWLSAARLVSAGWCAAIDSHPFWIQYEATLSPATTDDDQNINKTGPSLTPYQSARRATMAVCIPCRLSLRNPYPPGRGLPGLAQRVPTLLFGPVASCQFHAEGGFCHDCLRENVLSAAGRDSTDPISLRITDPKDCDVTGEVRGRRYTCHNCRQAIISAAIERELIMCARGTYVRGLDAPWHYTAPFQDYVWEAEGSSERQAKRAVEEHFLGQHTRWNDWERKMLEVQRDLTLLKLFHYECRPANMIRNQIDKVRQFCALVWGEENEELVDFMRLQRGWRNDIDSGRYTERDYRLDLARFRAGQRDQKLWDYLRLLLHGVCINAWANDRVEYGLWVLPSDDIDQRLMPDKSLFTPLREYALLTFNPLKHEEARFGATNQNALAMGEGQFKFTNPTAILPPERILNLMNEKFTSLLVRRLEMPLSTIVEYKSMSCRDGEAEKVCEAMQLPDILGLLRDQAGWLEGWPFEPEDPNPGWRPTTRGEDSVTEPASPRIELVKMETDDDDVQVERYGILRDGWSDVEEDDEMMSEDGASLRAITPEDDDEWEDASSETDGPEEEEEETNDEPTGHPVRPRLGERNATYNSSEGESTRTALVTPDDSPDLLVGSIQLAPIDVDDVAVTFAHQVPSTPRNVEPVGAMSPTLGKRKSPGDDDREEPPARRRSPQTSHGSDAGSTIVSLESEDKSPSLVSMRSSPSEPAVSATAVPAFNKPTLPTPPASEPTNIQKATTPAPAEPAAPAIIAIQQPVKQNPTPTQQVVQRALTPESDDFSSATSTASWDGPNEAAYVPPRNVQLGPGTTGILSAAWWNACESIASAQRDKIHPMNPASVRHTACISDMAGMQDVGVGIHKVDLAPGVESTMLHSHAAEAEWIYVLAGSAVCVLGWGGEVEEHEVKAGDFIGLPPGPPATTYAHLLRAGPSGTSYLLGGDRRPLDVISYPPYAGGGARTLVVVGDDEAMFDGVGEMHHHLVDSEWLYILSGSAELRLTPADARPGTSGLITANAEDTAAVTSVTVNEGDYVAFPAGPVGGGYWAHTLVGGAGGVKYLIGGMRSQSDVCVYPL</sequence>
<feature type="region of interest" description="Disordered" evidence="2">
    <location>
        <begin position="630"/>
        <end position="698"/>
    </location>
</feature>
<dbReference type="InterPro" id="IPR013096">
    <property type="entry name" value="Cupin_2"/>
</dbReference>
<evidence type="ECO:0000256" key="2">
    <source>
        <dbReference type="SAM" id="MobiDB-lite"/>
    </source>
</evidence>
<organism evidence="4 5">
    <name type="scientific">Vanrija pseudolonga</name>
    <dbReference type="NCBI Taxonomy" id="143232"/>
    <lineage>
        <taxon>Eukaryota</taxon>
        <taxon>Fungi</taxon>
        <taxon>Dikarya</taxon>
        <taxon>Basidiomycota</taxon>
        <taxon>Agaricomycotina</taxon>
        <taxon>Tremellomycetes</taxon>
        <taxon>Trichosporonales</taxon>
        <taxon>Trichosporonaceae</taxon>
        <taxon>Vanrija</taxon>
    </lineage>
</organism>
<accession>A0AAF1BHU7</accession>
<keyword evidence="5" id="KW-1185">Reference proteome</keyword>
<proteinExistence type="predicted"/>
<dbReference type="Pfam" id="PF07883">
    <property type="entry name" value="Cupin_2"/>
    <property type="match status" value="1"/>
</dbReference>
<dbReference type="GeneID" id="87804853"/>
<feature type="region of interest" description="Disordered" evidence="2">
    <location>
        <begin position="558"/>
        <end position="585"/>
    </location>
</feature>
<dbReference type="Gene3D" id="2.60.120.10">
    <property type="entry name" value="Jelly Rolls"/>
    <property type="match status" value="2"/>
</dbReference>
<gene>
    <name evidence="4" type="ORF">LOC62_01G001598</name>
</gene>
<dbReference type="InterPro" id="IPR051610">
    <property type="entry name" value="GPI/OXD"/>
</dbReference>
<name>A0AAF1BHU7_9TREE</name>
<dbReference type="InterPro" id="IPR011051">
    <property type="entry name" value="RmlC_Cupin_sf"/>
</dbReference>
<feature type="region of interest" description="Disordered" evidence="2">
    <location>
        <begin position="719"/>
        <end position="825"/>
    </location>
</feature>
<feature type="compositionally biased region" description="Acidic residues" evidence="2">
    <location>
        <begin position="634"/>
        <end position="659"/>
    </location>
</feature>
<dbReference type="GO" id="GO:0046872">
    <property type="term" value="F:metal ion binding"/>
    <property type="evidence" value="ECO:0007669"/>
    <property type="project" value="UniProtKB-KW"/>
</dbReference>
<feature type="compositionally biased region" description="Polar residues" evidence="2">
    <location>
        <begin position="760"/>
        <end position="773"/>
    </location>
</feature>
<keyword evidence="1" id="KW-0479">Metal-binding</keyword>
<reference evidence="4" key="1">
    <citation type="submission" date="2023-10" db="EMBL/GenBank/DDBJ databases">
        <authorList>
            <person name="Noh H."/>
        </authorList>
    </citation>
    <scope>NUCLEOTIDE SEQUENCE</scope>
    <source>
        <strain evidence="4">DUCC4014</strain>
    </source>
</reference>
<evidence type="ECO:0000256" key="1">
    <source>
        <dbReference type="ARBA" id="ARBA00022723"/>
    </source>
</evidence>
<feature type="region of interest" description="Disordered" evidence="2">
    <location>
        <begin position="859"/>
        <end position="879"/>
    </location>
</feature>
<dbReference type="AlphaFoldDB" id="A0AAF1BHU7"/>
<protein>
    <recommendedName>
        <fullName evidence="3">Cupin type-2 domain-containing protein</fullName>
    </recommendedName>
</protein>
<dbReference type="InterPro" id="IPR014710">
    <property type="entry name" value="RmlC-like_jellyroll"/>
</dbReference>
<dbReference type="RefSeq" id="XP_062624077.1">
    <property type="nucleotide sequence ID" value="XM_062768093.1"/>
</dbReference>
<evidence type="ECO:0000259" key="3">
    <source>
        <dbReference type="Pfam" id="PF07883"/>
    </source>
</evidence>
<feature type="compositionally biased region" description="Low complexity" evidence="2">
    <location>
        <begin position="781"/>
        <end position="793"/>
    </location>
</feature>
<feature type="compositionally biased region" description="Basic and acidic residues" evidence="2">
    <location>
        <begin position="743"/>
        <end position="754"/>
    </location>
</feature>
<dbReference type="SUPFAM" id="SSF51182">
    <property type="entry name" value="RmlC-like cupins"/>
    <property type="match status" value="1"/>
</dbReference>
<dbReference type="PANTHER" id="PTHR35848">
    <property type="entry name" value="OXALATE-BINDING PROTEIN"/>
    <property type="match status" value="1"/>
</dbReference>
<feature type="domain" description="Cupin type-2" evidence="3">
    <location>
        <begin position="946"/>
        <end position="1000"/>
    </location>
</feature>
<feature type="compositionally biased region" description="Polar residues" evidence="2">
    <location>
        <begin position="675"/>
        <end position="688"/>
    </location>
</feature>